<name>A0ABS2UT47_9ACTN</name>
<feature type="signal peptide" evidence="3">
    <location>
        <begin position="1"/>
        <end position="34"/>
    </location>
</feature>
<dbReference type="Proteomes" id="UP000664109">
    <property type="component" value="Unassembled WGS sequence"/>
</dbReference>
<keyword evidence="1 3" id="KW-0732">Signal</keyword>
<dbReference type="SUPFAM" id="SSF69318">
    <property type="entry name" value="Integrin alpha N-terminal domain"/>
    <property type="match status" value="1"/>
</dbReference>
<sequence>MDNARTRTHRPGAGRRLTALAVTAVLTATGGTLAAMPAAAASTGTTRTVTATTPAGTADAPAQEAAVRFPLDAEIVSAGTTGFLSRTNSATPEYRWTRWTDGTSTVLPAAASVNGSVSDVVVTGDDEDIRLSRVLRIHDMAAPSAAPVEADFGGLGTDWWFAGAVGSTLVVMVEVPEGGWAPHLVTVGADGTLTDRAVTGMPPGVCELNATAHTAHTAVFDCGLGLDEVRGKVVVDLATASAVSRHVQAGKPWRMFEAAVSDTHVAWPEEDGTTRTIHVARHGTDERRQLPAGAVRGDDFRMLGEWVTLGQPRTLEWSAGAYDGEGYPIPPRPFTAVSAETGETVPLLTHVSSSAPAPDGSLLVRGGLPETGDGLYRVTLGADGKPVAAMVAPTGRPTAVTLLGGDVPDVVTGEQLAGGVDLSWDLSRGDVYMWATLVHLRTGQRVTWPLVDDGGTPDRRTVGMRWDVRELTRPGATRPAPGGEYTWEIRVRPDDGIGPELRATGAFTVTRPAVPRDHDDNSTPEVLLRDHEGVLRRVGTQPVTAGDNLFHEGAWTVGGGWQVYDRMESAGDVAGTPVGDVIARDRSGVLWLYEGTGIDTKPFRGRTKVGGGWGIYDRLAGGSDLTGDGRADVVATDMSGGLWLYSGTGDVGAPFAARKRIGGGWGIYNRITAVGNLAGAAAGDLVARDASGVLWLHLGKGDGTFAARTRIGAGWNTYGDLVGVGDANGDGRPDLLALKHGEHTGSGSYFYAGTGDRLAPFRAAKANDVLRGDSGYESGF</sequence>
<feature type="region of interest" description="Disordered" evidence="2">
    <location>
        <begin position="40"/>
        <end position="61"/>
    </location>
</feature>
<accession>A0ABS2UT47</accession>
<evidence type="ECO:0000256" key="1">
    <source>
        <dbReference type="ARBA" id="ARBA00022729"/>
    </source>
</evidence>
<dbReference type="EMBL" id="JAFEJA010000001">
    <property type="protein sequence ID" value="MBM9620644.1"/>
    <property type="molecule type" value="Genomic_DNA"/>
</dbReference>
<evidence type="ECO:0000313" key="4">
    <source>
        <dbReference type="EMBL" id="MBM9620644.1"/>
    </source>
</evidence>
<keyword evidence="5" id="KW-1185">Reference proteome</keyword>
<dbReference type="Pfam" id="PF13517">
    <property type="entry name" value="FG-GAP_3"/>
    <property type="match status" value="1"/>
</dbReference>
<organism evidence="4 5">
    <name type="scientific">Streptomyces zhihengii</name>
    <dbReference type="NCBI Taxonomy" id="1818004"/>
    <lineage>
        <taxon>Bacteria</taxon>
        <taxon>Bacillati</taxon>
        <taxon>Actinomycetota</taxon>
        <taxon>Actinomycetes</taxon>
        <taxon>Kitasatosporales</taxon>
        <taxon>Streptomycetaceae</taxon>
        <taxon>Streptomyces</taxon>
    </lineage>
</organism>
<comment type="caution">
    <text evidence="4">The sequence shown here is derived from an EMBL/GenBank/DDBJ whole genome shotgun (WGS) entry which is preliminary data.</text>
</comment>
<evidence type="ECO:0000256" key="3">
    <source>
        <dbReference type="SAM" id="SignalP"/>
    </source>
</evidence>
<reference evidence="4 5" key="1">
    <citation type="journal article" date="2016" name="Arch. Microbiol.">
        <title>Streptomyces zhihengii sp. nov., isolated from rhizospheric soil of Psammosilene tunicoides.</title>
        <authorList>
            <person name="Huang M.J."/>
            <person name="Fei J.J."/>
            <person name="Salam N."/>
            <person name="Kim C.J."/>
            <person name="Hozzein W.N."/>
            <person name="Xiao M."/>
            <person name="Huang H.Q."/>
            <person name="Li W.J."/>
        </authorList>
    </citation>
    <scope>NUCLEOTIDE SEQUENCE [LARGE SCALE GENOMIC DNA]</scope>
    <source>
        <strain evidence="4 5">YIM T102</strain>
    </source>
</reference>
<dbReference type="RefSeq" id="WP_205374611.1">
    <property type="nucleotide sequence ID" value="NZ_JAFEJA010000001.1"/>
</dbReference>
<feature type="chain" id="PRO_5046424753" evidence="3">
    <location>
        <begin position="35"/>
        <end position="780"/>
    </location>
</feature>
<dbReference type="InterPro" id="IPR028994">
    <property type="entry name" value="Integrin_alpha_N"/>
</dbReference>
<gene>
    <name evidence="4" type="ORF">JE024_18240</name>
</gene>
<protein>
    <submittedName>
        <fullName evidence="4">VCBS repeat-containing protein</fullName>
    </submittedName>
</protein>
<proteinExistence type="predicted"/>
<evidence type="ECO:0000313" key="5">
    <source>
        <dbReference type="Proteomes" id="UP000664109"/>
    </source>
</evidence>
<dbReference type="InterPro" id="IPR013517">
    <property type="entry name" value="FG-GAP"/>
</dbReference>
<evidence type="ECO:0000256" key="2">
    <source>
        <dbReference type="SAM" id="MobiDB-lite"/>
    </source>
</evidence>